<evidence type="ECO:0000313" key="2">
    <source>
        <dbReference type="EMBL" id="AFK54245.1"/>
    </source>
</evidence>
<proteinExistence type="predicted"/>
<dbReference type="GO" id="GO:0003677">
    <property type="term" value="F:DNA binding"/>
    <property type="evidence" value="ECO:0007669"/>
    <property type="project" value="UniProtKB-KW"/>
</dbReference>
<feature type="compositionally biased region" description="Polar residues" evidence="1">
    <location>
        <begin position="19"/>
        <end position="30"/>
    </location>
</feature>
<protein>
    <submittedName>
        <fullName evidence="2">XRE family DNA-binding protein</fullName>
    </submittedName>
</protein>
<evidence type="ECO:0000313" key="3">
    <source>
        <dbReference type="Proteomes" id="UP000005258"/>
    </source>
</evidence>
<reference evidence="2 3" key="1">
    <citation type="journal article" date="2012" name="J. Am. Chem. Soc.">
        <title>Bacterial biosynthesis and maturation of the didemnin anti-cancer agents.</title>
        <authorList>
            <person name="Xu Y."/>
            <person name="Kersten R.D."/>
            <person name="Nam S.J."/>
            <person name="Lu L."/>
            <person name="Al-Suwailem A.M."/>
            <person name="Zheng H."/>
            <person name="Fenical W."/>
            <person name="Dorrestein P.C."/>
            <person name="Moore B.S."/>
            <person name="Qian P.Y."/>
        </authorList>
    </citation>
    <scope>NUCLEOTIDE SEQUENCE [LARGE SCALE GENOMIC DNA]</scope>
    <source>
        <strain evidence="2 3">KA081020-065</strain>
    </source>
</reference>
<gene>
    <name evidence="2" type="ordered locus">TMO_2407</name>
</gene>
<name>I3TNA7_TISMK</name>
<keyword evidence="3" id="KW-1185">Reference proteome</keyword>
<evidence type="ECO:0000256" key="1">
    <source>
        <dbReference type="SAM" id="MobiDB-lite"/>
    </source>
</evidence>
<dbReference type="AlphaFoldDB" id="I3TNA7"/>
<dbReference type="Proteomes" id="UP000005258">
    <property type="component" value="Chromosome"/>
</dbReference>
<accession>I3TNA7</accession>
<dbReference type="KEGG" id="tmo:TMO_2407"/>
<dbReference type="RefSeq" id="WP_014745922.1">
    <property type="nucleotide sequence ID" value="NC_017956.1"/>
</dbReference>
<sequence length="114" mass="11990">MVQLASAAGVSLDWLATGASASSQPPSDAKQQVEPVDPQLMGTIVDAVRALYKGEGAAIPDRTLGEEAARIYGALAPTRHDVSATLIALGEILADRRRRLRESAATPDRSKRPA</sequence>
<dbReference type="EMBL" id="CP003236">
    <property type="protein sequence ID" value="AFK54245.1"/>
    <property type="molecule type" value="Genomic_DNA"/>
</dbReference>
<keyword evidence="2" id="KW-0238">DNA-binding</keyword>
<organism evidence="2 3">
    <name type="scientific">Tistrella mobilis (strain KA081020-065)</name>
    <dbReference type="NCBI Taxonomy" id="1110502"/>
    <lineage>
        <taxon>Bacteria</taxon>
        <taxon>Pseudomonadati</taxon>
        <taxon>Pseudomonadota</taxon>
        <taxon>Alphaproteobacteria</taxon>
        <taxon>Geminicoccales</taxon>
        <taxon>Geminicoccaceae</taxon>
        <taxon>Tistrella</taxon>
    </lineage>
</organism>
<dbReference type="HOGENOM" id="CLU_2120032_0_0_5"/>
<feature type="region of interest" description="Disordered" evidence="1">
    <location>
        <begin position="18"/>
        <end position="38"/>
    </location>
</feature>